<protein>
    <submittedName>
        <fullName evidence="1">Uncharacterized protein</fullName>
    </submittedName>
</protein>
<reference evidence="1 2" key="1">
    <citation type="journal article" date="2021" name="Sci. Rep.">
        <title>The genome of the diatom Chaetoceros tenuissimus carries an ancient integrated fragment of an extant virus.</title>
        <authorList>
            <person name="Hongo Y."/>
            <person name="Kimura K."/>
            <person name="Takaki Y."/>
            <person name="Yoshida Y."/>
            <person name="Baba S."/>
            <person name="Kobayashi G."/>
            <person name="Nagasaki K."/>
            <person name="Hano T."/>
            <person name="Tomaru Y."/>
        </authorList>
    </citation>
    <scope>NUCLEOTIDE SEQUENCE [LARGE SCALE GENOMIC DNA]</scope>
    <source>
        <strain evidence="1 2">NIES-3715</strain>
    </source>
</reference>
<sequence>MVPLHTRTLQSLCSHALIQVRCCPWRSDSRVSSHDHGSNAFSSVLTSIFYCVHRILGSLPPSFARESLTSRGAILCLCYPHKIPHLCT</sequence>
<evidence type="ECO:0000313" key="1">
    <source>
        <dbReference type="EMBL" id="GFH57772.1"/>
    </source>
</evidence>
<evidence type="ECO:0000313" key="2">
    <source>
        <dbReference type="Proteomes" id="UP001054902"/>
    </source>
</evidence>
<keyword evidence="2" id="KW-1185">Reference proteome</keyword>
<dbReference type="AlphaFoldDB" id="A0AAD3D5C8"/>
<name>A0AAD3D5C8_9STRA</name>
<dbReference type="EMBL" id="BLLK01000058">
    <property type="protein sequence ID" value="GFH57772.1"/>
    <property type="molecule type" value="Genomic_DNA"/>
</dbReference>
<organism evidence="1 2">
    <name type="scientific">Chaetoceros tenuissimus</name>
    <dbReference type="NCBI Taxonomy" id="426638"/>
    <lineage>
        <taxon>Eukaryota</taxon>
        <taxon>Sar</taxon>
        <taxon>Stramenopiles</taxon>
        <taxon>Ochrophyta</taxon>
        <taxon>Bacillariophyta</taxon>
        <taxon>Coscinodiscophyceae</taxon>
        <taxon>Chaetocerotophycidae</taxon>
        <taxon>Chaetocerotales</taxon>
        <taxon>Chaetocerotaceae</taxon>
        <taxon>Chaetoceros</taxon>
    </lineage>
</organism>
<proteinExistence type="predicted"/>
<accession>A0AAD3D5C8</accession>
<comment type="caution">
    <text evidence="1">The sequence shown here is derived from an EMBL/GenBank/DDBJ whole genome shotgun (WGS) entry which is preliminary data.</text>
</comment>
<dbReference type="Proteomes" id="UP001054902">
    <property type="component" value="Unassembled WGS sequence"/>
</dbReference>
<gene>
    <name evidence="1" type="ORF">CTEN210_14248</name>
</gene>